<sequence length="40" mass="4345">MMMAPQKHEGNVSFLMVTSETVASPAKRAMKAAAQERVPI</sequence>
<dbReference type="Proteomes" id="UP000017837">
    <property type="component" value="Unassembled WGS sequence"/>
</dbReference>
<gene>
    <name evidence="1" type="ORF">ABENE_10850</name>
</gene>
<dbReference type="EMBL" id="AWGB01000018">
    <property type="protein sequence ID" value="ESQ91148.1"/>
    <property type="molecule type" value="Genomic_DNA"/>
</dbReference>
<evidence type="ECO:0000313" key="2">
    <source>
        <dbReference type="Proteomes" id="UP000017837"/>
    </source>
</evidence>
<organism evidence="1 2">
    <name type="scientific">Asticcacaulis benevestitus DSM 16100 = ATCC BAA-896</name>
    <dbReference type="NCBI Taxonomy" id="1121022"/>
    <lineage>
        <taxon>Bacteria</taxon>
        <taxon>Pseudomonadati</taxon>
        <taxon>Pseudomonadota</taxon>
        <taxon>Alphaproteobacteria</taxon>
        <taxon>Caulobacterales</taxon>
        <taxon>Caulobacteraceae</taxon>
        <taxon>Asticcacaulis</taxon>
    </lineage>
</organism>
<dbReference type="AlphaFoldDB" id="V4RIK6"/>
<accession>V4RIK6</accession>
<reference evidence="1 2" key="1">
    <citation type="journal article" date="2014" name="Nature">
        <title>Sequential evolution of bacterial morphology by co-option of a developmental regulator.</title>
        <authorList>
            <person name="Jiang C."/>
            <person name="Brown P.J."/>
            <person name="Ducret A."/>
            <person name="Brun Y.V."/>
        </authorList>
    </citation>
    <scope>NUCLEOTIDE SEQUENCE [LARGE SCALE GENOMIC DNA]</scope>
    <source>
        <strain evidence="1 2">DSM 16100</strain>
    </source>
</reference>
<comment type="caution">
    <text evidence="1">The sequence shown here is derived from an EMBL/GenBank/DDBJ whole genome shotgun (WGS) entry which is preliminary data.</text>
</comment>
<evidence type="ECO:0000313" key="1">
    <source>
        <dbReference type="EMBL" id="ESQ91148.1"/>
    </source>
</evidence>
<name>V4RIK6_9CAUL</name>
<keyword evidence="2" id="KW-1185">Reference proteome</keyword>
<proteinExistence type="predicted"/>
<protein>
    <submittedName>
        <fullName evidence="1">Uncharacterized protein</fullName>
    </submittedName>
</protein>